<dbReference type="SMART" id="SM00849">
    <property type="entry name" value="Lactamase_B"/>
    <property type="match status" value="1"/>
</dbReference>
<name>A0A975DBX8_9GAMM</name>
<dbReference type="PANTHER" id="PTHR42951:SF4">
    <property type="entry name" value="ACYL-COENZYME A THIOESTERASE MBLAC2"/>
    <property type="match status" value="1"/>
</dbReference>
<dbReference type="GO" id="GO:0017001">
    <property type="term" value="P:antibiotic catabolic process"/>
    <property type="evidence" value="ECO:0007669"/>
    <property type="project" value="UniProtKB-ARBA"/>
</dbReference>
<gene>
    <name evidence="4" type="ORF">J1N51_12265</name>
</gene>
<evidence type="ECO:0000256" key="2">
    <source>
        <dbReference type="SAM" id="SignalP"/>
    </source>
</evidence>
<dbReference type="PANTHER" id="PTHR42951">
    <property type="entry name" value="METALLO-BETA-LACTAMASE DOMAIN-CONTAINING"/>
    <property type="match status" value="1"/>
</dbReference>
<reference evidence="4" key="1">
    <citation type="submission" date="2021-03" db="EMBL/GenBank/DDBJ databases">
        <title>Description of Psychrosphaera ytuae sp. nov. isolated from deep sea sediment of South China Sea.</title>
        <authorList>
            <person name="Zhang J."/>
            <person name="Xu X.-D."/>
        </authorList>
    </citation>
    <scope>NUCLEOTIDE SEQUENCE</scope>
    <source>
        <strain evidence="4">MTZ26</strain>
    </source>
</reference>
<protein>
    <submittedName>
        <fullName evidence="4">MBL fold metallo-hydrolase</fullName>
    </submittedName>
</protein>
<dbReference type="RefSeq" id="WP_208831547.1">
    <property type="nucleotide sequence ID" value="NZ_CP072110.1"/>
</dbReference>
<accession>A0A975DBX8</accession>
<feature type="domain" description="Metallo-beta-lactamase" evidence="3">
    <location>
        <begin position="49"/>
        <end position="219"/>
    </location>
</feature>
<dbReference type="SUPFAM" id="SSF56281">
    <property type="entry name" value="Metallo-hydrolase/oxidoreductase"/>
    <property type="match status" value="1"/>
</dbReference>
<sequence>MKRFITSAVTIALAMTLGLSNSVANDRFKDVEIKASKVSGNVYMLAGFGGNIGVLVGDDGTLMIDDQFEPLAPKIEAAIKELSSNPKVSYVVNTHYHGDHTGSNPYFSKSASMLAHMNVRERLARKGSSGLPVITYNDGVMLHLNGEDVHVKHLPAGHTDGDSVVFFPKANVWHLGDLFFNGLFPYVDTDGGGSVQGYMDNIEYLLTEISDDAKIIPGHGPLTDKKSLAKLLAMMVATKAEVEKMKAQGLTLEQAIAQGLDSKWKKWDWNFITEEKWITTLYNS</sequence>
<dbReference type="EMBL" id="CP072110">
    <property type="protein sequence ID" value="QTH63491.1"/>
    <property type="molecule type" value="Genomic_DNA"/>
</dbReference>
<evidence type="ECO:0000313" key="4">
    <source>
        <dbReference type="EMBL" id="QTH63491.1"/>
    </source>
</evidence>
<dbReference type="KEGG" id="psym:J1N51_12265"/>
<dbReference type="CDD" id="cd16282">
    <property type="entry name" value="metallo-hydrolase-like_MBL-fold"/>
    <property type="match status" value="1"/>
</dbReference>
<dbReference type="InterPro" id="IPR036866">
    <property type="entry name" value="RibonucZ/Hydroxyglut_hydro"/>
</dbReference>
<dbReference type="InterPro" id="IPR001279">
    <property type="entry name" value="Metallo-B-lactamas"/>
</dbReference>
<evidence type="ECO:0000256" key="1">
    <source>
        <dbReference type="ARBA" id="ARBA00005250"/>
    </source>
</evidence>
<dbReference type="Pfam" id="PF00753">
    <property type="entry name" value="Lactamase_B"/>
    <property type="match status" value="1"/>
</dbReference>
<dbReference type="InterPro" id="IPR050855">
    <property type="entry name" value="NDM-1-like"/>
</dbReference>
<keyword evidence="2" id="KW-0732">Signal</keyword>
<evidence type="ECO:0000313" key="5">
    <source>
        <dbReference type="Proteomes" id="UP000682739"/>
    </source>
</evidence>
<dbReference type="Proteomes" id="UP000682739">
    <property type="component" value="Chromosome"/>
</dbReference>
<keyword evidence="5" id="KW-1185">Reference proteome</keyword>
<feature type="signal peptide" evidence="2">
    <location>
        <begin position="1"/>
        <end position="24"/>
    </location>
</feature>
<evidence type="ECO:0000259" key="3">
    <source>
        <dbReference type="SMART" id="SM00849"/>
    </source>
</evidence>
<dbReference type="Gene3D" id="3.60.15.10">
    <property type="entry name" value="Ribonuclease Z/Hydroxyacylglutathione hydrolase-like"/>
    <property type="match status" value="1"/>
</dbReference>
<comment type="similarity">
    <text evidence="1">Belongs to the metallo-beta-lactamase superfamily. Class-B beta-lactamase family.</text>
</comment>
<organism evidence="4 5">
    <name type="scientific">Psychrosphaera ytuae</name>
    <dbReference type="NCBI Taxonomy" id="2820710"/>
    <lineage>
        <taxon>Bacteria</taxon>
        <taxon>Pseudomonadati</taxon>
        <taxon>Pseudomonadota</taxon>
        <taxon>Gammaproteobacteria</taxon>
        <taxon>Alteromonadales</taxon>
        <taxon>Pseudoalteromonadaceae</taxon>
        <taxon>Psychrosphaera</taxon>
    </lineage>
</organism>
<proteinExistence type="inferred from homology"/>
<dbReference type="AlphaFoldDB" id="A0A975DBX8"/>
<feature type="chain" id="PRO_5038030347" evidence="2">
    <location>
        <begin position="25"/>
        <end position="284"/>
    </location>
</feature>